<accession>A0AAD5SY75</accession>
<proteinExistence type="predicted"/>
<feature type="compositionally biased region" description="Basic and acidic residues" evidence="1">
    <location>
        <begin position="89"/>
        <end position="98"/>
    </location>
</feature>
<feature type="region of interest" description="Disordered" evidence="1">
    <location>
        <begin position="78"/>
        <end position="125"/>
    </location>
</feature>
<dbReference type="Proteomes" id="UP001211907">
    <property type="component" value="Unassembled WGS sequence"/>
</dbReference>
<dbReference type="AlphaFoldDB" id="A0AAD5SY75"/>
<evidence type="ECO:0000313" key="2">
    <source>
        <dbReference type="EMBL" id="KAJ3118624.1"/>
    </source>
</evidence>
<feature type="compositionally biased region" description="Low complexity" evidence="1">
    <location>
        <begin position="252"/>
        <end position="267"/>
    </location>
</feature>
<comment type="caution">
    <text evidence="2">The sequence shown here is derived from an EMBL/GenBank/DDBJ whole genome shotgun (WGS) entry which is preliminary data.</text>
</comment>
<name>A0AAD5SY75_9FUNG</name>
<dbReference type="EMBL" id="JADGJH010001114">
    <property type="protein sequence ID" value="KAJ3118624.1"/>
    <property type="molecule type" value="Genomic_DNA"/>
</dbReference>
<organism evidence="2 3">
    <name type="scientific">Physocladia obscura</name>
    <dbReference type="NCBI Taxonomy" id="109957"/>
    <lineage>
        <taxon>Eukaryota</taxon>
        <taxon>Fungi</taxon>
        <taxon>Fungi incertae sedis</taxon>
        <taxon>Chytridiomycota</taxon>
        <taxon>Chytridiomycota incertae sedis</taxon>
        <taxon>Chytridiomycetes</taxon>
        <taxon>Chytridiales</taxon>
        <taxon>Chytriomycetaceae</taxon>
        <taxon>Physocladia</taxon>
    </lineage>
</organism>
<feature type="region of interest" description="Disordered" evidence="1">
    <location>
        <begin position="252"/>
        <end position="289"/>
    </location>
</feature>
<gene>
    <name evidence="2" type="ORF">HK100_000572</name>
</gene>
<reference evidence="2" key="1">
    <citation type="submission" date="2020-05" db="EMBL/GenBank/DDBJ databases">
        <title>Phylogenomic resolution of chytrid fungi.</title>
        <authorList>
            <person name="Stajich J.E."/>
            <person name="Amses K."/>
            <person name="Simmons R."/>
            <person name="Seto K."/>
            <person name="Myers J."/>
            <person name="Bonds A."/>
            <person name="Quandt C.A."/>
            <person name="Barry K."/>
            <person name="Liu P."/>
            <person name="Grigoriev I."/>
            <person name="Longcore J.E."/>
            <person name="James T.Y."/>
        </authorList>
    </citation>
    <scope>NUCLEOTIDE SEQUENCE</scope>
    <source>
        <strain evidence="2">JEL0513</strain>
    </source>
</reference>
<feature type="compositionally biased region" description="Acidic residues" evidence="1">
    <location>
        <begin position="99"/>
        <end position="114"/>
    </location>
</feature>
<protein>
    <submittedName>
        <fullName evidence="2">Uncharacterized protein</fullName>
    </submittedName>
</protein>
<keyword evidence="3" id="KW-1185">Reference proteome</keyword>
<feature type="region of interest" description="Disordered" evidence="1">
    <location>
        <begin position="350"/>
        <end position="394"/>
    </location>
</feature>
<sequence>MIHSNPSRKRPFEALFEQLTIDSEPISDTLSLLSTATEHFREQTDPGATVALIDSSAVPTPTPASRFRHFSSVRARSGIKSVTGTKPRVSNDGEHLSDSDADSDSDSPFDEDEANTNQTRTRSRIRIRARTVRAARKARILSPPAFLRTSSPSAPPATSTASLRAAIRAMNLSTSIMHPPKRIARMPASACPASLGTSAASFSLSELHIAHHPLLSVSPTRVAAAAAATDSAVVDLPKVFTPGYSFSLSPPRRFNSASSRVASRANSDTAATFKNSTQNSPRQNLLSMSPPRLEENDKWISFEMDGDFGATMFGGFCGGGSSSATNKHHDSDDDGLISFIHGPNDEYYGDGDDDDDYGNNGRNMARNFRRRKMGKMKTNFQSEKEERKSSTRSLAPIAVSFDDEYYADDDNDDGIDEKNAGKASSAVIIVSSNSQNGYCGGPASVGKPYHHHYRRKNCGKIIFGSVGMDNALAKHVGNGGIQKKRTNSTVSIISSSNGSGGIIGSNYNSLTVRMKSGTTMIDGGSRSNEGEDPCIKYEAGGNFHSAPENNIAFRFGRRSNLESEKALLTFRSNFFKPFSISTDSFPNSHNSKLVLYQDPIVHVSTLTQLLRGSSGDNDTNRREETVHFEGVMELDT</sequence>
<feature type="compositionally biased region" description="Polar residues" evidence="1">
    <location>
        <begin position="268"/>
        <end position="287"/>
    </location>
</feature>
<evidence type="ECO:0000256" key="1">
    <source>
        <dbReference type="SAM" id="MobiDB-lite"/>
    </source>
</evidence>
<evidence type="ECO:0000313" key="3">
    <source>
        <dbReference type="Proteomes" id="UP001211907"/>
    </source>
</evidence>